<proteinExistence type="inferred from homology"/>
<dbReference type="NCBIfam" id="TIGR04056">
    <property type="entry name" value="OMP_RagA_SusC"/>
    <property type="match status" value="1"/>
</dbReference>
<evidence type="ECO:0000256" key="7">
    <source>
        <dbReference type="PROSITE-ProRule" id="PRU01360"/>
    </source>
</evidence>
<dbReference type="InterPro" id="IPR012910">
    <property type="entry name" value="Plug_dom"/>
</dbReference>
<evidence type="ECO:0000256" key="8">
    <source>
        <dbReference type="SAM" id="SignalP"/>
    </source>
</evidence>
<evidence type="ECO:0000256" key="5">
    <source>
        <dbReference type="ARBA" id="ARBA00023136"/>
    </source>
</evidence>
<dbReference type="Gene3D" id="2.170.130.10">
    <property type="entry name" value="TonB-dependent receptor, plug domain"/>
    <property type="match status" value="1"/>
</dbReference>
<reference evidence="11" key="1">
    <citation type="submission" date="2019-06" db="EMBL/GenBank/DDBJ databases">
        <title>Alistipes onderdonkii subsp. vulgaris subsp. nov., Alistipes dispar sp. nov. and Alistipes communis sp. nov., isolated from human faeces, and creation of Alistipes onderdonkii subsp. onderdonkii subsp. nov.</title>
        <authorList>
            <person name="Sakamoto M."/>
            <person name="Ikeyama N."/>
            <person name="Ogata Y."/>
            <person name="Suda W."/>
            <person name="Iino T."/>
            <person name="Hattori M."/>
            <person name="Ohkuma M."/>
        </authorList>
    </citation>
    <scope>NUCLEOTIDE SEQUENCE [LARGE SCALE GENOMIC DNA]</scope>
    <source>
        <strain evidence="11">5CPEGH6</strain>
    </source>
</reference>
<feature type="domain" description="TonB-dependent receptor plug" evidence="9">
    <location>
        <begin position="125"/>
        <end position="230"/>
    </location>
</feature>
<organism evidence="10 11">
    <name type="scientific">Alistipes dispar</name>
    <dbReference type="NCBI Taxonomy" id="2585119"/>
    <lineage>
        <taxon>Bacteria</taxon>
        <taxon>Pseudomonadati</taxon>
        <taxon>Bacteroidota</taxon>
        <taxon>Bacteroidia</taxon>
        <taxon>Bacteroidales</taxon>
        <taxon>Rikenellaceae</taxon>
        <taxon>Alistipes</taxon>
    </lineage>
</organism>
<evidence type="ECO:0000256" key="3">
    <source>
        <dbReference type="ARBA" id="ARBA00022452"/>
    </source>
</evidence>
<dbReference type="InterPro" id="IPR037066">
    <property type="entry name" value="Plug_dom_sf"/>
</dbReference>
<keyword evidence="2 7" id="KW-0813">Transport</keyword>
<name>A0A4Y1WZM0_9BACT</name>
<dbReference type="EMBL" id="AP019736">
    <property type="protein sequence ID" value="BBL06513.1"/>
    <property type="molecule type" value="Genomic_DNA"/>
</dbReference>
<dbReference type="Gene3D" id="2.60.40.1120">
    <property type="entry name" value="Carboxypeptidase-like, regulatory domain"/>
    <property type="match status" value="1"/>
</dbReference>
<evidence type="ECO:0000313" key="11">
    <source>
        <dbReference type="Proteomes" id="UP000319374"/>
    </source>
</evidence>
<dbReference type="InterPro" id="IPR008969">
    <property type="entry name" value="CarboxyPept-like_regulatory"/>
</dbReference>
<dbReference type="Proteomes" id="UP000319374">
    <property type="component" value="Chromosome"/>
</dbReference>
<dbReference type="OrthoDB" id="9768177at2"/>
<dbReference type="NCBIfam" id="TIGR04057">
    <property type="entry name" value="SusC_RagA_signa"/>
    <property type="match status" value="1"/>
</dbReference>
<protein>
    <submittedName>
        <fullName evidence="10">SusC/RagA family TonB-linked outer membrane protein</fullName>
    </submittedName>
</protein>
<dbReference type="SUPFAM" id="SSF49464">
    <property type="entry name" value="Carboxypeptidase regulatory domain-like"/>
    <property type="match status" value="1"/>
</dbReference>
<evidence type="ECO:0000256" key="4">
    <source>
        <dbReference type="ARBA" id="ARBA00022692"/>
    </source>
</evidence>
<gene>
    <name evidence="10" type="ORF">A5CPEGH6_11510</name>
</gene>
<evidence type="ECO:0000256" key="6">
    <source>
        <dbReference type="ARBA" id="ARBA00023237"/>
    </source>
</evidence>
<dbReference type="SUPFAM" id="SSF56935">
    <property type="entry name" value="Porins"/>
    <property type="match status" value="1"/>
</dbReference>
<dbReference type="InterPro" id="IPR023997">
    <property type="entry name" value="TonB-dep_OMP_SusC/RagA_CS"/>
</dbReference>
<evidence type="ECO:0000256" key="2">
    <source>
        <dbReference type="ARBA" id="ARBA00022448"/>
    </source>
</evidence>
<dbReference type="GeneID" id="98673128"/>
<dbReference type="Gene3D" id="2.40.170.20">
    <property type="entry name" value="TonB-dependent receptor, beta-barrel domain"/>
    <property type="match status" value="1"/>
</dbReference>
<keyword evidence="3 7" id="KW-1134">Transmembrane beta strand</keyword>
<dbReference type="GO" id="GO:0009279">
    <property type="term" value="C:cell outer membrane"/>
    <property type="evidence" value="ECO:0007669"/>
    <property type="project" value="UniProtKB-SubCell"/>
</dbReference>
<dbReference type="InterPro" id="IPR023996">
    <property type="entry name" value="TonB-dep_OMP_SusC/RagA"/>
</dbReference>
<keyword evidence="8" id="KW-0732">Signal</keyword>
<dbReference type="FunFam" id="2.170.130.10:FF:000003">
    <property type="entry name" value="SusC/RagA family TonB-linked outer membrane protein"/>
    <property type="match status" value="1"/>
</dbReference>
<keyword evidence="6 7" id="KW-0998">Cell outer membrane</keyword>
<dbReference type="InterPro" id="IPR039426">
    <property type="entry name" value="TonB-dep_rcpt-like"/>
</dbReference>
<dbReference type="Pfam" id="PF07715">
    <property type="entry name" value="Plug"/>
    <property type="match status" value="1"/>
</dbReference>
<sequence length="1025" mass="114693">MNLFNVFLQRAKRALPGFLLAVCCLSAARAQQTQGISGLILDIEGRPMVGVTVVVKDTTRGTTSGFDGHYEMDGLTPGATIVFSFLGYQTEEVVYQGQTVQNIVMRQASTEMEDVVVVGYGTQKKESVTGALSGVKPQVLERTATVSLSNSIGGAMPGIITRQSTSEPGNDSAAIFIRGMGTWQNRNPLILVDGVERDMNLINVAEIESVTVLKDASATAVYGVRGANGVILINTKKGRMGKPQVVFRTEFASLHGLRFPQYISGYEFASLMNEATRNGGGPAASLPWTEEELLKFRDGSDPYLYPDTDWVGDVLKKNSFQTINNLSISGGNEIVRYFVNVGYTSQSGLFREDPGYDYRTNSRSDRYNFRSNVDVNVSKNLVLSLGLGGIIQDKTYPGTASDEIFAQMRQVSPIQMPRQNPDGTPGSAGSAVYLNPWALATQSGYSKQFINTLQGTFNLSWDLSSLVTEGLSLSAKFSYDFYYFNNVNRHITYGMKRYMGKDDEDNDIYMNVRNAESMAYGVTNTSNRAYYYDFGLNYDRTFGRHHVMAMLLFNRRDYKDLTAGNSMLNLPYRRQGLAGRLTYDYAGRYLAEFNFGYNGSENFRKGSRYGFFPSASLGWVVSGEEFWQRSGFLKDIYFKLRGSYGVVGNDQISNDRFLYLSTVNTNANGGLFGSSQTGIVGYSEYKIGADVTWEKAYKADIGIELRFLKDRLSLQGDFFDEDRRDILLERKSIPNVTGISTAVYANMGHVRNRGVDAVLEWRDTSPGGFYYSFYGNFTYAHNHIVEDDTPHPRYDWLETRGRRIDQPFGYIALGFFTCEEEIADSPTQTFMTEVRPGDVKYLDLNGDGKITPDDRAPIGFARTPEIMFGFGGSMAYKGVDFSFSFTGATRVSTFLMSEDMLPYSLEYPRYNISREYYDNRWIPGAADNSKAKYPAVINGNNPNNYQKSTLYLRDASYLRLKSAEIGYTLPERWSRKLRIEKIRVFVNGTNLFCLDGLKIVDPEADTGTGNYPQQRTINGGVQINF</sequence>
<feature type="signal peptide" evidence="8">
    <location>
        <begin position="1"/>
        <end position="30"/>
    </location>
</feature>
<feature type="chain" id="PRO_5021234121" evidence="8">
    <location>
        <begin position="31"/>
        <end position="1025"/>
    </location>
</feature>
<keyword evidence="11" id="KW-1185">Reference proteome</keyword>
<keyword evidence="5 7" id="KW-0472">Membrane</keyword>
<keyword evidence="4 7" id="KW-0812">Transmembrane</keyword>
<dbReference type="Pfam" id="PF13715">
    <property type="entry name" value="CarbopepD_reg_2"/>
    <property type="match status" value="1"/>
</dbReference>
<dbReference type="AlphaFoldDB" id="A0A4Y1WZM0"/>
<evidence type="ECO:0000259" key="9">
    <source>
        <dbReference type="Pfam" id="PF07715"/>
    </source>
</evidence>
<dbReference type="KEGG" id="ada:A5CPEGH6_11510"/>
<dbReference type="InterPro" id="IPR036942">
    <property type="entry name" value="Beta-barrel_TonB_sf"/>
</dbReference>
<comment type="similarity">
    <text evidence="7">Belongs to the TonB-dependent receptor family.</text>
</comment>
<dbReference type="RefSeq" id="WP_141428327.1">
    <property type="nucleotide sequence ID" value="NZ_AP019736.1"/>
</dbReference>
<accession>A0A4Y1WZM0</accession>
<evidence type="ECO:0000256" key="1">
    <source>
        <dbReference type="ARBA" id="ARBA00004571"/>
    </source>
</evidence>
<comment type="subcellular location">
    <subcellularLocation>
        <location evidence="1 7">Cell outer membrane</location>
        <topology evidence="1 7">Multi-pass membrane protein</topology>
    </subcellularLocation>
</comment>
<dbReference type="PROSITE" id="PS52016">
    <property type="entry name" value="TONB_DEPENDENT_REC_3"/>
    <property type="match status" value="1"/>
</dbReference>
<evidence type="ECO:0000313" key="10">
    <source>
        <dbReference type="EMBL" id="BBL06513.1"/>
    </source>
</evidence>